<gene>
    <name evidence="5" type="ORF">SteCoe_26224</name>
</gene>
<evidence type="ECO:0000259" key="4">
    <source>
        <dbReference type="PROSITE" id="PS50237"/>
    </source>
</evidence>
<dbReference type="InterPro" id="IPR013320">
    <property type="entry name" value="ConA-like_dom_sf"/>
</dbReference>
<comment type="caution">
    <text evidence="5">The sequence shown here is derived from an EMBL/GenBank/DDBJ whole genome shotgun (WGS) entry which is preliminary data.</text>
</comment>
<accession>A0A1R2BDC6</accession>
<name>A0A1R2BDC6_9CILI</name>
<evidence type="ECO:0000313" key="5">
    <source>
        <dbReference type="EMBL" id="OMJ74774.1"/>
    </source>
</evidence>
<proteinExistence type="predicted"/>
<dbReference type="PANTHER" id="PTHR46654">
    <property type="entry name" value="E3 UBIQUITIN-PROTEIN LIGASE HECTD3"/>
    <property type="match status" value="1"/>
</dbReference>
<dbReference type="Gene3D" id="3.30.2410.10">
    <property type="entry name" value="Hect, E3 ligase catalytic domain"/>
    <property type="match status" value="1"/>
</dbReference>
<sequence length="1233" mass="139778">MDVDQVISIPGASSLHITFDPACHTESGCDPLRFYEQSGRVGELRNISGQGESIWTPFDVQGDTVHSYFHSDGSVVYWGYKFDVTPVSGTKAMIESPDISLWLLQKIAALDDLSNEFEVLMSPRVLQTIFILSLSSSSLAHKQACIEIIRKLLRGQQHSTIDNIIKMFVEEAGVIYTEHKKNSHPLLQSLILLIANCKDTYKIKLTDEWLIGFSELLSDMRGLCDKDESLDYFLFENFKTKLTKSMTTVYESEHPYKRKTLQTMIKAPLASFIAIDFDEHSKLDPRDEILFTYDSEFTKRCVLSSGSLSQAQGVGWDTTTTGPDISITNGGLTVTRTNSNGWGCALWTESYSSSQIKINFHIDNDGGSEYLYIGIANTADLPTLNSCINSDLGKDLWTWKKNGDIHKRGSNSNHKSYKTGDTISILIDMNLKEIAFIKDDMEVHKFSGISNEVKPIICFGGSGQIVTILSVEKSGANAPIEKRKLKIPGDCIFCSFPVNIGATKSHHWQANPSVASSDVENKVITKLLAEKSIHCTSEMLSTGKNYIEISVNSTGKLALGFSLNDCIKNKELENFNTTLYESTGTIVFHREETKCEEFTLGDVIGCYYDFEKLVVKFYKNGKEVYSGITEKLEGENTLGFCAVLYEEKQSLAINEDIKFPIEEDLVKVDDPIACGAWGYKFTATVEFKGRSKEMIEAVTALCSPELKAEWQNDYLPKFTNYFKNGAVEQLVMYLDEYVSKVADKNIMKLTNEDINPTPEELIYYPDLEKVPLDDIRELYSILMLFNNEISKDMNLINLHIDSYDTMTELQRVFMGSRNYIFFATKISTFKELLSKTNSDSRPEITVDRPKAMRHRFRKDVDVLGQFSIYGQIFRAMNNRNNNEFRNSERIFRVTYRGEAAIDAGGPYNEIISNICDELQSTFLHLLIPTPNNSHNMGENRDCWIVNSSATTKNDMDLFFFLGKIMGAAIRTQNNLNLSLPPLFWKRLLLDSVNIKDLRSIDVCLVQILEILRNPEANKITPETFSQSYDEKFTAKDSSGKEVELKENGKNIPVSYENAREYSELVEKFRLNENQGAYDMIRKGMSAVIPMDYLNLLSWRQVQTLVCGAPDINIDILAENTTYEDCSINDSHIKLFWEVMREMNTKEKSLYLKFVWGRSRLPAGRDFRKMKIARYHAPGSVNNYLPVSHTCFFTIDLPQYTTKDAMKSKLLYAITHCTAIDLDGTASAGWEEND</sequence>
<dbReference type="SMART" id="SM00119">
    <property type="entry name" value="HECTc"/>
    <property type="match status" value="1"/>
</dbReference>
<dbReference type="PANTHER" id="PTHR46654:SF1">
    <property type="entry name" value="E3 UBIQUITIN-PROTEIN LIGASE HECTD3"/>
    <property type="match status" value="1"/>
</dbReference>
<evidence type="ECO:0000256" key="1">
    <source>
        <dbReference type="ARBA" id="ARBA00022786"/>
    </source>
</evidence>
<dbReference type="Gene3D" id="2.60.120.920">
    <property type="match status" value="2"/>
</dbReference>
<dbReference type="Pfam" id="PF00632">
    <property type="entry name" value="HECT"/>
    <property type="match status" value="1"/>
</dbReference>
<feature type="domain" description="HECT" evidence="4">
    <location>
        <begin position="880"/>
        <end position="1222"/>
    </location>
</feature>
<dbReference type="GO" id="GO:0004842">
    <property type="term" value="F:ubiquitin-protein transferase activity"/>
    <property type="evidence" value="ECO:0007669"/>
    <property type="project" value="InterPro"/>
</dbReference>
<organism evidence="5 6">
    <name type="scientific">Stentor coeruleus</name>
    <dbReference type="NCBI Taxonomy" id="5963"/>
    <lineage>
        <taxon>Eukaryota</taxon>
        <taxon>Sar</taxon>
        <taxon>Alveolata</taxon>
        <taxon>Ciliophora</taxon>
        <taxon>Postciliodesmatophora</taxon>
        <taxon>Heterotrichea</taxon>
        <taxon>Heterotrichida</taxon>
        <taxon>Stentoridae</taxon>
        <taxon>Stentor</taxon>
    </lineage>
</organism>
<dbReference type="InterPro" id="IPR003877">
    <property type="entry name" value="SPRY_dom"/>
</dbReference>
<dbReference type="SUPFAM" id="SSF49899">
    <property type="entry name" value="Concanavalin A-like lectins/glucanases"/>
    <property type="match status" value="2"/>
</dbReference>
<keyword evidence="1 2" id="KW-0833">Ubl conjugation pathway</keyword>
<keyword evidence="6" id="KW-1185">Reference proteome</keyword>
<protein>
    <recommendedName>
        <fullName evidence="7">HECT domain-containing protein</fullName>
    </recommendedName>
</protein>
<dbReference type="InterPro" id="IPR035983">
    <property type="entry name" value="Hect_E3_ubiquitin_ligase"/>
</dbReference>
<feature type="domain" description="B30.2/SPRY" evidence="3">
    <location>
        <begin position="294"/>
        <end position="475"/>
    </location>
</feature>
<dbReference type="OrthoDB" id="354511at2759"/>
<dbReference type="InterPro" id="IPR001870">
    <property type="entry name" value="B30.2/SPRY"/>
</dbReference>
<dbReference type="InterPro" id="IPR042469">
    <property type="entry name" value="HECTD3"/>
</dbReference>
<dbReference type="Pfam" id="PF00622">
    <property type="entry name" value="SPRY"/>
    <property type="match status" value="2"/>
</dbReference>
<dbReference type="Proteomes" id="UP000187209">
    <property type="component" value="Unassembled WGS sequence"/>
</dbReference>
<dbReference type="AlphaFoldDB" id="A0A1R2BDC6"/>
<feature type="active site" description="Glycyl thioester intermediate" evidence="2">
    <location>
        <position position="1190"/>
    </location>
</feature>
<evidence type="ECO:0000256" key="2">
    <source>
        <dbReference type="PROSITE-ProRule" id="PRU00104"/>
    </source>
</evidence>
<dbReference type="PROSITE" id="PS50188">
    <property type="entry name" value="B302_SPRY"/>
    <property type="match status" value="1"/>
</dbReference>
<dbReference type="Gene3D" id="3.90.1750.10">
    <property type="entry name" value="Hect, E3 ligase catalytic domains"/>
    <property type="match status" value="1"/>
</dbReference>
<dbReference type="SUPFAM" id="SSF56204">
    <property type="entry name" value="Hect, E3 ligase catalytic domain"/>
    <property type="match status" value="1"/>
</dbReference>
<reference evidence="5 6" key="1">
    <citation type="submission" date="2016-11" db="EMBL/GenBank/DDBJ databases">
        <title>The macronuclear genome of Stentor coeruleus: a giant cell with tiny introns.</title>
        <authorList>
            <person name="Slabodnick M."/>
            <person name="Ruby J.G."/>
            <person name="Reiff S.B."/>
            <person name="Swart E.C."/>
            <person name="Gosai S."/>
            <person name="Prabakaran S."/>
            <person name="Witkowska E."/>
            <person name="Larue G.E."/>
            <person name="Fisher S."/>
            <person name="Freeman R.M."/>
            <person name="Gunawardena J."/>
            <person name="Chu W."/>
            <person name="Stover N.A."/>
            <person name="Gregory B.D."/>
            <person name="Nowacki M."/>
            <person name="Derisi J."/>
            <person name="Roy S.W."/>
            <person name="Marshall W.F."/>
            <person name="Sood P."/>
        </authorList>
    </citation>
    <scope>NUCLEOTIDE SEQUENCE [LARGE SCALE GENOMIC DNA]</scope>
    <source>
        <strain evidence="5">WM001</strain>
    </source>
</reference>
<evidence type="ECO:0000313" key="6">
    <source>
        <dbReference type="Proteomes" id="UP000187209"/>
    </source>
</evidence>
<dbReference type="PROSITE" id="PS50237">
    <property type="entry name" value="HECT"/>
    <property type="match status" value="1"/>
</dbReference>
<evidence type="ECO:0008006" key="7">
    <source>
        <dbReference type="Google" id="ProtNLM"/>
    </source>
</evidence>
<evidence type="ECO:0000259" key="3">
    <source>
        <dbReference type="PROSITE" id="PS50188"/>
    </source>
</evidence>
<dbReference type="EMBL" id="MPUH01000729">
    <property type="protein sequence ID" value="OMJ74774.1"/>
    <property type="molecule type" value="Genomic_DNA"/>
</dbReference>
<dbReference type="Gene3D" id="3.30.2160.10">
    <property type="entry name" value="Hect, E3 ligase catalytic domain"/>
    <property type="match status" value="1"/>
</dbReference>
<dbReference type="InterPro" id="IPR000569">
    <property type="entry name" value="HECT_dom"/>
</dbReference>
<dbReference type="InterPro" id="IPR043136">
    <property type="entry name" value="B30.2/SPRY_sf"/>
</dbReference>